<dbReference type="PANTHER" id="PTHR33376:SF3">
    <property type="entry name" value="C4-DICARBOXYLATE-BINDING PROTEIN"/>
    <property type="match status" value="1"/>
</dbReference>
<dbReference type="PROSITE" id="PS51257">
    <property type="entry name" value="PROKAR_LIPOPROTEIN"/>
    <property type="match status" value="1"/>
</dbReference>
<accession>A0A0E2H4Q3</accession>
<dbReference type="Pfam" id="PF03480">
    <property type="entry name" value="DctP"/>
    <property type="match status" value="1"/>
</dbReference>
<proteinExistence type="predicted"/>
<dbReference type="InterPro" id="IPR038404">
    <property type="entry name" value="TRAP_DctP_sf"/>
</dbReference>
<evidence type="ECO:0000313" key="4">
    <source>
        <dbReference type="Proteomes" id="UP000013085"/>
    </source>
</evidence>
<dbReference type="HOGENOM" id="CLU_036176_4_1_9"/>
<name>A0A0E2H4Q3_9FIRM</name>
<evidence type="ECO:0000256" key="1">
    <source>
        <dbReference type="ARBA" id="ARBA00022729"/>
    </source>
</evidence>
<dbReference type="GO" id="GO:0030288">
    <property type="term" value="C:outer membrane-bounded periplasmic space"/>
    <property type="evidence" value="ECO:0007669"/>
    <property type="project" value="InterPro"/>
</dbReference>
<dbReference type="NCBIfam" id="NF037995">
    <property type="entry name" value="TRAP_S1"/>
    <property type="match status" value="1"/>
</dbReference>
<sequence>MKKRVLLAGVLTAAMMAMTACNGMPGMGNTQPAATQARGGDSSEAAASDDKVYELKISTSQTEQALITRNYQKLADVLNEKSGGRLKVTVFPSGQLGSDEDVLEQAIQGANVAVNTDASRMGQYVKDFSILMMGYFADNYDECYKITQTDTFKGWTDSLSKDHGIKILSFTFYDGPRHFMTNKPINTPDDLKGMRIRTIGQEVCTETIQAMGATPISMSWGEVYNGIQSKALEGCEAQNTSTYPSRLYEVCKYQSKTGHFQLMQGLICGQSWFESLPEDLQTLLVETSIEVGQETAADVMTEADEAEKAMVEAGMTIVEPDLAPFKAAVDPVYEKLGYAELRDKLYKEIGKTN</sequence>
<dbReference type="PATRIC" id="fig|999408.3.peg.4688"/>
<dbReference type="PIRSF" id="PIRSF006470">
    <property type="entry name" value="DctB"/>
    <property type="match status" value="1"/>
</dbReference>
<feature type="chain" id="PRO_5038915516" evidence="2">
    <location>
        <begin position="20"/>
        <end position="353"/>
    </location>
</feature>
<dbReference type="InterPro" id="IPR018389">
    <property type="entry name" value="DctP_fam"/>
</dbReference>
<evidence type="ECO:0000256" key="2">
    <source>
        <dbReference type="SAM" id="SignalP"/>
    </source>
</evidence>
<dbReference type="InterPro" id="IPR004682">
    <property type="entry name" value="TRAP_DctP"/>
</dbReference>
<dbReference type="Gene3D" id="3.40.190.170">
    <property type="entry name" value="Bacterial extracellular solute-binding protein, family 7"/>
    <property type="match status" value="1"/>
</dbReference>
<dbReference type="AlphaFoldDB" id="A0A0E2H4Q3"/>
<dbReference type="CDD" id="cd13669">
    <property type="entry name" value="PBP2_TRAP_TM0322_like"/>
    <property type="match status" value="1"/>
</dbReference>
<dbReference type="RefSeq" id="WP_002586965.1">
    <property type="nucleotide sequence ID" value="NZ_KB850984.1"/>
</dbReference>
<keyword evidence="1 2" id="KW-0732">Signal</keyword>
<dbReference type="GO" id="GO:0055085">
    <property type="term" value="P:transmembrane transport"/>
    <property type="evidence" value="ECO:0007669"/>
    <property type="project" value="InterPro"/>
</dbReference>
<dbReference type="PANTHER" id="PTHR33376">
    <property type="match status" value="1"/>
</dbReference>
<dbReference type="Proteomes" id="UP000013085">
    <property type="component" value="Unassembled WGS sequence"/>
</dbReference>
<comment type="caution">
    <text evidence="3">The sequence shown here is derived from an EMBL/GenBank/DDBJ whole genome shotgun (WGS) entry which is preliminary data.</text>
</comment>
<dbReference type="GeneID" id="57963946"/>
<reference evidence="3 4" key="1">
    <citation type="submission" date="2013-01" db="EMBL/GenBank/DDBJ databases">
        <title>The Genome Sequence of Clostridium clostridioforme 90A8.</title>
        <authorList>
            <consortium name="The Broad Institute Genome Sequencing Platform"/>
            <person name="Earl A."/>
            <person name="Ward D."/>
            <person name="Feldgarden M."/>
            <person name="Gevers D."/>
            <person name="Courvalin P."/>
            <person name="Lambert T."/>
            <person name="Walker B."/>
            <person name="Young S.K."/>
            <person name="Zeng Q."/>
            <person name="Gargeya S."/>
            <person name="Fitzgerald M."/>
            <person name="Haas B."/>
            <person name="Abouelleil A."/>
            <person name="Alvarado L."/>
            <person name="Arachchi H.M."/>
            <person name="Berlin A.M."/>
            <person name="Chapman S.B."/>
            <person name="Dewar J."/>
            <person name="Goldberg J."/>
            <person name="Griggs A."/>
            <person name="Gujja S."/>
            <person name="Hansen M."/>
            <person name="Howarth C."/>
            <person name="Imamovic A."/>
            <person name="Larimer J."/>
            <person name="McCowan C."/>
            <person name="Murphy C."/>
            <person name="Neiman D."/>
            <person name="Pearson M."/>
            <person name="Priest M."/>
            <person name="Roberts A."/>
            <person name="Saif S."/>
            <person name="Shea T."/>
            <person name="Sisk P."/>
            <person name="Sykes S."/>
            <person name="Wortman J."/>
            <person name="Nusbaum C."/>
            <person name="Birren B."/>
        </authorList>
    </citation>
    <scope>NUCLEOTIDE SEQUENCE [LARGE SCALE GENOMIC DNA]</scope>
    <source>
        <strain evidence="3 4">90A8</strain>
    </source>
</reference>
<feature type="signal peptide" evidence="2">
    <location>
        <begin position="1"/>
        <end position="19"/>
    </location>
</feature>
<protein>
    <submittedName>
        <fullName evidence="3">TRAP C4-dicarboxylate transport system periplasmic component</fullName>
    </submittedName>
</protein>
<dbReference type="EMBL" id="AGYR01000050">
    <property type="protein sequence ID" value="ENZ09542.1"/>
    <property type="molecule type" value="Genomic_DNA"/>
</dbReference>
<evidence type="ECO:0000313" key="3">
    <source>
        <dbReference type="EMBL" id="ENZ09542.1"/>
    </source>
</evidence>
<organism evidence="3 4">
    <name type="scientific">[Clostridium] clostridioforme 90A8</name>
    <dbReference type="NCBI Taxonomy" id="999408"/>
    <lineage>
        <taxon>Bacteria</taxon>
        <taxon>Bacillati</taxon>
        <taxon>Bacillota</taxon>
        <taxon>Clostridia</taxon>
        <taxon>Lachnospirales</taxon>
        <taxon>Lachnospiraceae</taxon>
        <taxon>Enterocloster</taxon>
    </lineage>
</organism>
<gene>
    <name evidence="3" type="ORF">HMPREF1090_04368</name>
</gene>